<proteinExistence type="predicted"/>
<dbReference type="PANTHER" id="PTHR43462:SF2">
    <property type="entry name" value="THREONYL AND ALANYL TRNA SYNTHETASE SECOND ADDITIONAL DOMAIN-CONTAINING PROTEIN"/>
    <property type="match status" value="1"/>
</dbReference>
<dbReference type="SUPFAM" id="SSF55186">
    <property type="entry name" value="ThrRS/AlaRS common domain"/>
    <property type="match status" value="1"/>
</dbReference>
<evidence type="ECO:0000256" key="1">
    <source>
        <dbReference type="ARBA" id="ARBA00001947"/>
    </source>
</evidence>
<dbReference type="InterPro" id="IPR018163">
    <property type="entry name" value="Thr/Ala-tRNA-synth_IIc_edit"/>
</dbReference>
<dbReference type="Gene3D" id="3.30.980.10">
    <property type="entry name" value="Threonyl-trna Synthetase, Chain A, domain 2"/>
    <property type="match status" value="1"/>
</dbReference>
<reference evidence="6" key="1">
    <citation type="journal article" date="2019" name="Int. J. Syst. Evol. Microbiol.">
        <title>The Global Catalogue of Microorganisms (GCM) 10K type strain sequencing project: providing services to taxonomists for standard genome sequencing and annotation.</title>
        <authorList>
            <consortium name="The Broad Institute Genomics Platform"/>
            <consortium name="The Broad Institute Genome Sequencing Center for Infectious Disease"/>
            <person name="Wu L."/>
            <person name="Ma J."/>
        </authorList>
    </citation>
    <scope>NUCLEOTIDE SEQUENCE [LARGE SCALE GENOMIC DNA]</scope>
    <source>
        <strain evidence="6">CGMCC 1.15341</strain>
    </source>
</reference>
<dbReference type="PANTHER" id="PTHR43462">
    <property type="entry name" value="ALANYL-TRNA EDITING PROTEIN"/>
    <property type="match status" value="1"/>
</dbReference>
<keyword evidence="6" id="KW-1185">Reference proteome</keyword>
<dbReference type="InterPro" id="IPR012947">
    <property type="entry name" value="tRNA_SAD"/>
</dbReference>
<keyword evidence="3" id="KW-0862">Zinc</keyword>
<dbReference type="InterPro" id="IPR009000">
    <property type="entry name" value="Transl_B-barrel_sf"/>
</dbReference>
<dbReference type="Pfam" id="PF07973">
    <property type="entry name" value="tRNA_SAD"/>
    <property type="match status" value="1"/>
</dbReference>
<dbReference type="InterPro" id="IPR051335">
    <property type="entry name" value="Alanyl-tRNA_Editing_Enzymes"/>
</dbReference>
<evidence type="ECO:0000259" key="4">
    <source>
        <dbReference type="Pfam" id="PF07973"/>
    </source>
</evidence>
<dbReference type="RefSeq" id="WP_188745588.1">
    <property type="nucleotide sequence ID" value="NZ_BMIJ01000001.1"/>
</dbReference>
<accession>A0ABQ1K497</accession>
<dbReference type="Gene3D" id="2.40.30.130">
    <property type="match status" value="1"/>
</dbReference>
<organism evidence="5 6">
    <name type="scientific">Marinobacterium zhoushanense</name>
    <dbReference type="NCBI Taxonomy" id="1679163"/>
    <lineage>
        <taxon>Bacteria</taxon>
        <taxon>Pseudomonadati</taxon>
        <taxon>Pseudomonadota</taxon>
        <taxon>Gammaproteobacteria</taxon>
        <taxon>Oceanospirillales</taxon>
        <taxon>Oceanospirillaceae</taxon>
        <taxon>Marinobacterium</taxon>
    </lineage>
</organism>
<feature type="domain" description="Threonyl/alanyl tRNA synthetase SAD" evidence="4">
    <location>
        <begin position="167"/>
        <end position="201"/>
    </location>
</feature>
<keyword evidence="2" id="KW-0479">Metal-binding</keyword>
<evidence type="ECO:0000256" key="3">
    <source>
        <dbReference type="ARBA" id="ARBA00022833"/>
    </source>
</evidence>
<evidence type="ECO:0000313" key="6">
    <source>
        <dbReference type="Proteomes" id="UP000629025"/>
    </source>
</evidence>
<dbReference type="EMBL" id="BMIJ01000001">
    <property type="protein sequence ID" value="GGB82834.1"/>
    <property type="molecule type" value="Genomic_DNA"/>
</dbReference>
<gene>
    <name evidence="5" type="ORF">GCM10011352_05820</name>
</gene>
<comment type="caution">
    <text evidence="5">The sequence shown here is derived from an EMBL/GenBank/DDBJ whole genome shotgun (WGS) entry which is preliminary data.</text>
</comment>
<protein>
    <recommendedName>
        <fullName evidence="4">Threonyl/alanyl tRNA synthetase SAD domain-containing protein</fullName>
    </recommendedName>
</protein>
<name>A0ABQ1K497_9GAMM</name>
<dbReference type="Proteomes" id="UP000629025">
    <property type="component" value="Unassembled WGS sequence"/>
</dbReference>
<sequence>MTECIYLNSDTLCLNAEVVECAAVDNDQYAVRMKSTVLHPQGGGQPSDIGWIGGVPVIDVRQEQGEVVHYLMEPVPLGPNAVQVDESMRRLHSRLHSAGHLIGHVVEQLGWRPIKAHHWPGESQVVFCATESARPVDLAEIELRCIQLIARDLPRRVSIRDDGYREVGFGDIQAYPCGGTHVRSLGEVHGVLILSSKTKKNQLSIQYDVIPSF</sequence>
<evidence type="ECO:0000313" key="5">
    <source>
        <dbReference type="EMBL" id="GGB82834.1"/>
    </source>
</evidence>
<comment type="cofactor">
    <cofactor evidence="1">
        <name>Zn(2+)</name>
        <dbReference type="ChEBI" id="CHEBI:29105"/>
    </cofactor>
</comment>
<dbReference type="SUPFAM" id="SSF50447">
    <property type="entry name" value="Translation proteins"/>
    <property type="match status" value="1"/>
</dbReference>
<evidence type="ECO:0000256" key="2">
    <source>
        <dbReference type="ARBA" id="ARBA00022723"/>
    </source>
</evidence>